<dbReference type="Ensembl" id="ENSACOT00000017593.1">
    <property type="protein sequence ID" value="ENSACOP00000016973.1"/>
    <property type="gene ID" value="ENSACOG00000011791.1"/>
</dbReference>
<reference evidence="1" key="1">
    <citation type="submission" date="2025-08" db="UniProtKB">
        <authorList>
            <consortium name="Ensembl"/>
        </authorList>
    </citation>
    <scope>IDENTIFICATION</scope>
</reference>
<organism evidence="1 2">
    <name type="scientific">Amazona collaria</name>
    <name type="common">yellow-billed parrot</name>
    <dbReference type="NCBI Taxonomy" id="241587"/>
    <lineage>
        <taxon>Eukaryota</taxon>
        <taxon>Metazoa</taxon>
        <taxon>Chordata</taxon>
        <taxon>Craniata</taxon>
        <taxon>Vertebrata</taxon>
        <taxon>Euteleostomi</taxon>
        <taxon>Archelosauria</taxon>
        <taxon>Archosauria</taxon>
        <taxon>Dinosauria</taxon>
        <taxon>Saurischia</taxon>
        <taxon>Theropoda</taxon>
        <taxon>Coelurosauria</taxon>
        <taxon>Aves</taxon>
        <taxon>Neognathae</taxon>
        <taxon>Neoaves</taxon>
        <taxon>Telluraves</taxon>
        <taxon>Australaves</taxon>
        <taxon>Psittaciformes</taxon>
        <taxon>Psittacidae</taxon>
        <taxon>Amazona</taxon>
    </lineage>
</organism>
<protein>
    <submittedName>
        <fullName evidence="1">Uncharacterized protein</fullName>
    </submittedName>
</protein>
<accession>A0A8B9FZJ1</accession>
<dbReference type="Proteomes" id="UP000694522">
    <property type="component" value="Unplaced"/>
</dbReference>
<proteinExistence type="predicted"/>
<evidence type="ECO:0000313" key="1">
    <source>
        <dbReference type="Ensembl" id="ENSACOP00000016973.1"/>
    </source>
</evidence>
<evidence type="ECO:0000313" key="2">
    <source>
        <dbReference type="Proteomes" id="UP000694522"/>
    </source>
</evidence>
<sequence>MAEMHKFQQMSSLLENTIRECRRRYTPGQLSRSCEACGKVA</sequence>
<reference evidence="1" key="2">
    <citation type="submission" date="2025-09" db="UniProtKB">
        <authorList>
            <consortium name="Ensembl"/>
        </authorList>
    </citation>
    <scope>IDENTIFICATION</scope>
</reference>
<name>A0A8B9FZJ1_9PSIT</name>
<keyword evidence="2" id="KW-1185">Reference proteome</keyword>
<dbReference type="AlphaFoldDB" id="A0A8B9FZJ1"/>